<dbReference type="Proteomes" id="UP000647424">
    <property type="component" value="Unassembled WGS sequence"/>
</dbReference>
<gene>
    <name evidence="6" type="ORF">IC609_11130</name>
</gene>
<keyword evidence="2 5" id="KW-0812">Transmembrane</keyword>
<protein>
    <submittedName>
        <fullName evidence="6">VirB3 family type IV secretion system protein</fullName>
    </submittedName>
</protein>
<evidence type="ECO:0000256" key="1">
    <source>
        <dbReference type="ARBA" id="ARBA00004370"/>
    </source>
</evidence>
<name>A0A927FJB5_9BURK</name>
<dbReference type="EMBL" id="JACYFT010000002">
    <property type="protein sequence ID" value="MBD8051102.1"/>
    <property type="molecule type" value="Genomic_DNA"/>
</dbReference>
<organism evidence="6 7">
    <name type="scientific">Limnohabitans radicicola</name>
    <dbReference type="NCBI Taxonomy" id="2771427"/>
    <lineage>
        <taxon>Bacteria</taxon>
        <taxon>Pseudomonadati</taxon>
        <taxon>Pseudomonadota</taxon>
        <taxon>Betaproteobacteria</taxon>
        <taxon>Burkholderiales</taxon>
        <taxon>Comamonadaceae</taxon>
        <taxon>Limnohabitans</taxon>
    </lineage>
</organism>
<keyword evidence="4 5" id="KW-0472">Membrane</keyword>
<feature type="transmembrane region" description="Helical" evidence="5">
    <location>
        <begin position="14"/>
        <end position="37"/>
    </location>
</feature>
<dbReference type="GO" id="GO:0016020">
    <property type="term" value="C:membrane"/>
    <property type="evidence" value="ECO:0007669"/>
    <property type="project" value="UniProtKB-SubCell"/>
</dbReference>
<sequence>MAEHRVFKGATKPAMVAGVPMLPMVGLTLGSLLPTFWLLIARLYVGSVLMLIGFAIGFVWLRMASNKDAWRFKQEYLRLVARRQKGNVEIWGGVSYGPHRLKKR</sequence>
<evidence type="ECO:0000256" key="4">
    <source>
        <dbReference type="ARBA" id="ARBA00023136"/>
    </source>
</evidence>
<proteinExistence type="predicted"/>
<keyword evidence="3 5" id="KW-1133">Transmembrane helix</keyword>
<evidence type="ECO:0000313" key="7">
    <source>
        <dbReference type="Proteomes" id="UP000647424"/>
    </source>
</evidence>
<keyword evidence="7" id="KW-1185">Reference proteome</keyword>
<comment type="caution">
    <text evidence="6">The sequence shown here is derived from an EMBL/GenBank/DDBJ whole genome shotgun (WGS) entry which is preliminary data.</text>
</comment>
<comment type="subcellular location">
    <subcellularLocation>
        <location evidence="1">Membrane</location>
    </subcellularLocation>
</comment>
<evidence type="ECO:0000256" key="3">
    <source>
        <dbReference type="ARBA" id="ARBA00022989"/>
    </source>
</evidence>
<evidence type="ECO:0000256" key="5">
    <source>
        <dbReference type="SAM" id="Phobius"/>
    </source>
</evidence>
<feature type="transmembrane region" description="Helical" evidence="5">
    <location>
        <begin position="43"/>
        <end position="61"/>
    </location>
</feature>
<dbReference type="RefSeq" id="WP_191819560.1">
    <property type="nucleotide sequence ID" value="NZ_JACYFT010000002.1"/>
</dbReference>
<evidence type="ECO:0000313" key="6">
    <source>
        <dbReference type="EMBL" id="MBD8051102.1"/>
    </source>
</evidence>
<dbReference type="AlphaFoldDB" id="A0A927FJB5"/>
<dbReference type="Pfam" id="PF05101">
    <property type="entry name" value="VirB3"/>
    <property type="match status" value="1"/>
</dbReference>
<reference evidence="6" key="1">
    <citation type="submission" date="2020-09" db="EMBL/GenBank/DDBJ databases">
        <title>Genome seq and assembly of Limnohabitants sp.</title>
        <authorList>
            <person name="Chhetri G."/>
        </authorList>
    </citation>
    <scope>NUCLEOTIDE SEQUENCE</scope>
    <source>
        <strain evidence="6">JUR4</strain>
    </source>
</reference>
<accession>A0A927FJB5</accession>
<dbReference type="InterPro" id="IPR007792">
    <property type="entry name" value="T4SS_VirB3/TrbD/AvhB"/>
</dbReference>
<evidence type="ECO:0000256" key="2">
    <source>
        <dbReference type="ARBA" id="ARBA00022692"/>
    </source>
</evidence>